<evidence type="ECO:0000256" key="7">
    <source>
        <dbReference type="ARBA" id="ARBA00022989"/>
    </source>
</evidence>
<feature type="transmembrane region" description="Helical" evidence="10">
    <location>
        <begin position="986"/>
        <end position="1004"/>
    </location>
</feature>
<dbReference type="Gene3D" id="1.20.1560.10">
    <property type="entry name" value="ABC transporter type 1, transmembrane domain"/>
    <property type="match status" value="2"/>
</dbReference>
<evidence type="ECO:0000256" key="2">
    <source>
        <dbReference type="ARBA" id="ARBA00022448"/>
    </source>
</evidence>
<keyword evidence="3 10" id="KW-0812">Transmembrane</keyword>
<evidence type="ECO:0000256" key="1">
    <source>
        <dbReference type="ARBA" id="ARBA00004141"/>
    </source>
</evidence>
<feature type="transmembrane region" description="Helical" evidence="10">
    <location>
        <begin position="587"/>
        <end position="605"/>
    </location>
</feature>
<reference evidence="13 14" key="1">
    <citation type="submission" date="2016-07" db="EMBL/GenBank/DDBJ databases">
        <title>Pervasive Adenine N6-methylation of Active Genes in Fungi.</title>
        <authorList>
            <consortium name="DOE Joint Genome Institute"/>
            <person name="Mondo S.J."/>
            <person name="Dannebaum R.O."/>
            <person name="Kuo R.C."/>
            <person name="Labutti K."/>
            <person name="Haridas S."/>
            <person name="Kuo A."/>
            <person name="Salamov A."/>
            <person name="Ahrendt S.R."/>
            <person name="Lipzen A."/>
            <person name="Sullivan W."/>
            <person name="Andreopoulos W.B."/>
            <person name="Clum A."/>
            <person name="Lindquist E."/>
            <person name="Daum C."/>
            <person name="Ramamoorthy G.K."/>
            <person name="Gryganskyi A."/>
            <person name="Culley D."/>
            <person name="Magnuson J.K."/>
            <person name="James T.Y."/>
            <person name="O'Malley M.A."/>
            <person name="Stajich J.E."/>
            <person name="Spatafora J.W."/>
            <person name="Visel A."/>
            <person name="Grigoriev I.V."/>
        </authorList>
    </citation>
    <scope>NUCLEOTIDE SEQUENCE [LARGE SCALE GENOMIC DNA]</scope>
    <source>
        <strain evidence="13 14">68-887.2</strain>
    </source>
</reference>
<feature type="transmembrane region" description="Helical" evidence="10">
    <location>
        <begin position="1203"/>
        <end position="1223"/>
    </location>
</feature>
<evidence type="ECO:0008006" key="15">
    <source>
        <dbReference type="Google" id="ProtNLM"/>
    </source>
</evidence>
<feature type="transmembrane region" description="Helical" evidence="10">
    <location>
        <begin position="447"/>
        <end position="468"/>
    </location>
</feature>
<feature type="transmembrane region" description="Helical" evidence="10">
    <location>
        <begin position="1179"/>
        <end position="1196"/>
    </location>
</feature>
<keyword evidence="8 10" id="KW-0472">Membrane</keyword>
<dbReference type="FunCoup" id="A0A1Y2BJX3">
    <property type="interactions" value="32"/>
</dbReference>
<organism evidence="13 14">
    <name type="scientific">Naematelia encephala</name>
    <dbReference type="NCBI Taxonomy" id="71784"/>
    <lineage>
        <taxon>Eukaryota</taxon>
        <taxon>Fungi</taxon>
        <taxon>Dikarya</taxon>
        <taxon>Basidiomycota</taxon>
        <taxon>Agaricomycotina</taxon>
        <taxon>Tremellomycetes</taxon>
        <taxon>Tremellales</taxon>
        <taxon>Naemateliaceae</taxon>
        <taxon>Naematelia</taxon>
    </lineage>
</organism>
<evidence type="ECO:0000313" key="14">
    <source>
        <dbReference type="Proteomes" id="UP000193986"/>
    </source>
</evidence>
<accession>A0A1Y2BJX3</accession>
<evidence type="ECO:0000256" key="3">
    <source>
        <dbReference type="ARBA" id="ARBA00022692"/>
    </source>
</evidence>
<evidence type="ECO:0000259" key="12">
    <source>
        <dbReference type="PROSITE" id="PS50929"/>
    </source>
</evidence>
<dbReference type="InterPro" id="IPR027417">
    <property type="entry name" value="P-loop_NTPase"/>
</dbReference>
<dbReference type="Pfam" id="PF00664">
    <property type="entry name" value="ABC_membrane"/>
    <property type="match status" value="2"/>
</dbReference>
<keyword evidence="4" id="KW-0677">Repeat</keyword>
<sequence>MRNSAPLERDASFSTQNVEPTPLMINLRRWIAAFEVLRSACLAGLVGLSIVATIKSKGQLEWTVMSVEKHGLSNLQKAELGLTIVYFVALLHSLALVFLRHGSTTRRTVSTILNTLLPVLFVVYCYRDVYPYITFTFSPIDTRHLPAAIVWTRFSLLGVAAILVPLFAPRLYSPVDPSYVAPEPNPEQTANPLSFLFFNYVDKIIYRAWRTDAIQYEDLPPLADYDRAEYLKKSALTKLHPIRRQELGLPKAHLIVGIVSVFWKRMIFMAVMISLRAVLELVTPVGVNRLLTYLQDGPGSTNIQPWFWITRALVRIESLFTQLLFEQSLRIKMKDEEEDNTKMIDPVQAGINTPAVLSEDTANTSLAAVNVEDPAAQTGGVVVEESDSSSNSDTKVSSPPSDSGKGKTTKREAEAAPIAPPKKSNLAGRINTLMSSDINNVVQAKDILLTLIYSPLQLVLGVVFLYQILSWPALAGLAVTAITLPIPAYLSRLLTKSQRALMEATDARVQTVTEAINSLKITKLFAWEEKIKERIAEKRELELRAIRRKVFTQVGISTANWLLPIFTMITCYGLYTGVLKQNLTAAQVFSSITMYMFTSQLTAFIQAKVSTERLNTFLTTTELLDEYKTKEGELQINTVKTEDSRIFFHNAVFTWSKAPNSSGTATGQRSFRLKIDDLEIPRNQITLVAGKTSAGKTSFLMALLGEMTWIPSSLDAAFNLPRKDGVAYSAQEAWVMADTVRGNILFGNAYDEARYKKVLHACALEQDLKLFDAGDQTELGEKGLNASGGQKARISLARAVYSPAQILLLDDVLSALDITTCKWIIDKLFRGDLLKGRTVVLVTHHVSMCVPIADYTVHLALDGSIDHHGPIDDKVVELLTDGDVTAENVEEIAETEVDVKAEKEGVEPEPKADAGKLVVAEEKAKGRVSRATLVRYFGAAGGVVYWFLYWIDIFLGEILFAGCNYWLGAWSSAYERSNGHPEQVSILYYLGIYVLLMVIQIGSYDSSTILWTFGSLRASRKLHGSLVHHILHAPMRWIDKTPTGRIIGRFTADVSSLDASFVNLFQGFSELAVTLLLKFFLLLYLVPTFAPLALSVGIIGGFIGQLYMHAQMSTKREQSNAKSPMFGAFAAAINGIVSIRAYGAQEYFHSQLQEKTNRYVRCATAFYNLNRWMTVRIDALGGIFSAGLAALLFYGGQRILPTAVIGFALNQAVSFSDILLYFIRISNDLDLQANSIERINDYIVIDQEPAPTAALKPPASWPTSGEVEIEHLTARYFEGGPVVLNDLSLTIEAGSRVGIVGRTGSGKSTLTMALLRVIPTEGAIRIAGVDTKSVNLDALRSRLTIIPQDPTLLSGSMRFNLDPFDQCDDADLLDAMKSSGLLQSNETASGEEQSALTLDTTIAAGGSNLSQGQRQLVSLARALVRRSKILVLDEATASVDHATDALVQKAIRSLHEVTILTVAHRLSTIMDYDKVMVLSAGELKEFDTPQNLLKNPDGYLRALSCASSPYAKQQIGRRSLRKGWLSLLKRKF</sequence>
<dbReference type="OrthoDB" id="6500128at2759"/>
<evidence type="ECO:0000256" key="9">
    <source>
        <dbReference type="SAM" id="MobiDB-lite"/>
    </source>
</evidence>
<dbReference type="SUPFAM" id="SSF90123">
    <property type="entry name" value="ABC transporter transmembrane region"/>
    <property type="match status" value="2"/>
</dbReference>
<feature type="transmembrane region" description="Helical" evidence="10">
    <location>
        <begin position="933"/>
        <end position="951"/>
    </location>
</feature>
<protein>
    <recommendedName>
        <fullName evidence="15">P-loop containing nucleoside triphosphate hydrolase protein</fullName>
    </recommendedName>
</protein>
<dbReference type="Proteomes" id="UP000193986">
    <property type="component" value="Unassembled WGS sequence"/>
</dbReference>
<feature type="domain" description="ABC transmembrane type-1" evidence="12">
    <location>
        <begin position="425"/>
        <end position="600"/>
    </location>
</feature>
<dbReference type="PROSITE" id="PS50929">
    <property type="entry name" value="ABC_TM1F"/>
    <property type="match status" value="2"/>
</dbReference>
<dbReference type="InterPro" id="IPR050173">
    <property type="entry name" value="ABC_transporter_C-like"/>
</dbReference>
<dbReference type="EMBL" id="MCFC01000002">
    <property type="protein sequence ID" value="ORY35072.1"/>
    <property type="molecule type" value="Genomic_DNA"/>
</dbReference>
<dbReference type="GO" id="GO:0016887">
    <property type="term" value="F:ATP hydrolysis activity"/>
    <property type="evidence" value="ECO:0007669"/>
    <property type="project" value="InterPro"/>
</dbReference>
<feature type="transmembrane region" description="Helical" evidence="10">
    <location>
        <begin position="30"/>
        <end position="54"/>
    </location>
</feature>
<dbReference type="SMART" id="SM00382">
    <property type="entry name" value="AAA"/>
    <property type="match status" value="2"/>
</dbReference>
<dbReference type="PROSITE" id="PS00211">
    <property type="entry name" value="ABC_TRANSPORTER_1"/>
    <property type="match status" value="1"/>
</dbReference>
<evidence type="ECO:0000256" key="4">
    <source>
        <dbReference type="ARBA" id="ARBA00022737"/>
    </source>
</evidence>
<feature type="transmembrane region" description="Helical" evidence="10">
    <location>
        <begin position="80"/>
        <end position="99"/>
    </location>
</feature>
<proteinExistence type="predicted"/>
<feature type="domain" description="ABC transporter" evidence="11">
    <location>
        <begin position="646"/>
        <end position="887"/>
    </location>
</feature>
<dbReference type="SUPFAM" id="SSF52540">
    <property type="entry name" value="P-loop containing nucleoside triphosphate hydrolases"/>
    <property type="match status" value="2"/>
</dbReference>
<dbReference type="InterPro" id="IPR003593">
    <property type="entry name" value="AAA+_ATPase"/>
</dbReference>
<feature type="transmembrane region" description="Helical" evidence="10">
    <location>
        <begin position="149"/>
        <end position="168"/>
    </location>
</feature>
<keyword evidence="7 10" id="KW-1133">Transmembrane helix</keyword>
<keyword evidence="6" id="KW-0067">ATP-binding</keyword>
<dbReference type="GO" id="GO:0005524">
    <property type="term" value="F:ATP binding"/>
    <property type="evidence" value="ECO:0007669"/>
    <property type="project" value="UniProtKB-KW"/>
</dbReference>
<dbReference type="InterPro" id="IPR011527">
    <property type="entry name" value="ABC1_TM_dom"/>
</dbReference>
<evidence type="ECO:0000256" key="10">
    <source>
        <dbReference type="SAM" id="Phobius"/>
    </source>
</evidence>
<dbReference type="Pfam" id="PF00005">
    <property type="entry name" value="ABC_tran"/>
    <property type="match status" value="2"/>
</dbReference>
<keyword evidence="5" id="KW-0547">Nucleotide-binding</keyword>
<dbReference type="InterPro" id="IPR003439">
    <property type="entry name" value="ABC_transporter-like_ATP-bd"/>
</dbReference>
<feature type="transmembrane region" description="Helical" evidence="10">
    <location>
        <begin position="1079"/>
        <end position="1104"/>
    </location>
</feature>
<feature type="transmembrane region" description="Helical" evidence="10">
    <location>
        <begin position="1125"/>
        <end position="1143"/>
    </location>
</feature>
<keyword evidence="14" id="KW-1185">Reference proteome</keyword>
<dbReference type="Gene3D" id="3.40.50.300">
    <property type="entry name" value="P-loop containing nucleotide triphosphate hydrolases"/>
    <property type="match status" value="2"/>
</dbReference>
<name>A0A1Y2BJX3_9TREE</name>
<feature type="domain" description="ABC transmembrane type-1" evidence="12">
    <location>
        <begin position="954"/>
        <end position="1231"/>
    </location>
</feature>
<dbReference type="InterPro" id="IPR017871">
    <property type="entry name" value="ABC_transporter-like_CS"/>
</dbReference>
<comment type="subcellular location">
    <subcellularLocation>
        <location evidence="1">Membrane</location>
        <topology evidence="1">Multi-pass membrane protein</topology>
    </subcellularLocation>
</comment>
<feature type="transmembrane region" description="Helical" evidence="10">
    <location>
        <begin position="957"/>
        <end position="974"/>
    </location>
</feature>
<evidence type="ECO:0000256" key="8">
    <source>
        <dbReference type="ARBA" id="ARBA00023136"/>
    </source>
</evidence>
<dbReference type="STRING" id="71784.A0A1Y2BJX3"/>
<dbReference type="CDD" id="cd18604">
    <property type="entry name" value="ABC_6TM_VMR1_D2_like"/>
    <property type="match status" value="1"/>
</dbReference>
<dbReference type="InterPro" id="IPR036640">
    <property type="entry name" value="ABC1_TM_sf"/>
</dbReference>
<dbReference type="CDD" id="cd03244">
    <property type="entry name" value="ABCC_MRP_domain2"/>
    <property type="match status" value="1"/>
</dbReference>
<feature type="compositionally biased region" description="Low complexity" evidence="9">
    <location>
        <begin position="379"/>
        <end position="401"/>
    </location>
</feature>
<feature type="transmembrane region" description="Helical" evidence="10">
    <location>
        <begin position="474"/>
        <end position="494"/>
    </location>
</feature>
<feature type="transmembrane region" description="Helical" evidence="10">
    <location>
        <begin position="554"/>
        <end position="575"/>
    </location>
</feature>
<comment type="caution">
    <text evidence="13">The sequence shown here is derived from an EMBL/GenBank/DDBJ whole genome shotgun (WGS) entry which is preliminary data.</text>
</comment>
<dbReference type="GO" id="GO:0140359">
    <property type="term" value="F:ABC-type transporter activity"/>
    <property type="evidence" value="ECO:0007669"/>
    <property type="project" value="InterPro"/>
</dbReference>
<feature type="transmembrane region" description="Helical" evidence="10">
    <location>
        <begin position="111"/>
        <end position="129"/>
    </location>
</feature>
<evidence type="ECO:0000256" key="6">
    <source>
        <dbReference type="ARBA" id="ARBA00022840"/>
    </source>
</evidence>
<dbReference type="FunFam" id="3.40.50.300:FF:000838">
    <property type="entry name" value="ABC multidrug transporter (Eurofung)"/>
    <property type="match status" value="1"/>
</dbReference>
<gene>
    <name evidence="13" type="ORF">BCR39DRAFT_573867</name>
</gene>
<dbReference type="InParanoid" id="A0A1Y2BJX3"/>
<keyword evidence="2" id="KW-0813">Transport</keyword>
<evidence type="ECO:0000313" key="13">
    <source>
        <dbReference type="EMBL" id="ORY35072.1"/>
    </source>
</evidence>
<evidence type="ECO:0000259" key="11">
    <source>
        <dbReference type="PROSITE" id="PS50893"/>
    </source>
</evidence>
<feature type="region of interest" description="Disordered" evidence="9">
    <location>
        <begin position="379"/>
        <end position="423"/>
    </location>
</feature>
<dbReference type="CDD" id="cd03250">
    <property type="entry name" value="ABCC_MRP_domain1"/>
    <property type="match status" value="1"/>
</dbReference>
<dbReference type="PANTHER" id="PTHR24223">
    <property type="entry name" value="ATP-BINDING CASSETTE SUB-FAMILY C"/>
    <property type="match status" value="1"/>
</dbReference>
<dbReference type="PANTHER" id="PTHR24223:SF356">
    <property type="entry name" value="ATP-BINDING CASSETTE TRANSPORTER ABC4"/>
    <property type="match status" value="1"/>
</dbReference>
<dbReference type="PROSITE" id="PS50893">
    <property type="entry name" value="ABC_TRANSPORTER_2"/>
    <property type="match status" value="2"/>
</dbReference>
<evidence type="ECO:0000256" key="5">
    <source>
        <dbReference type="ARBA" id="ARBA00022741"/>
    </source>
</evidence>
<dbReference type="GO" id="GO:0016020">
    <property type="term" value="C:membrane"/>
    <property type="evidence" value="ECO:0007669"/>
    <property type="project" value="UniProtKB-SubCell"/>
</dbReference>
<dbReference type="FunFam" id="1.20.1560.10:FF:000013">
    <property type="entry name" value="ABC transporter C family member 2"/>
    <property type="match status" value="1"/>
</dbReference>
<feature type="domain" description="ABC transporter" evidence="11">
    <location>
        <begin position="1267"/>
        <end position="1505"/>
    </location>
</feature>
<dbReference type="CDD" id="cd18596">
    <property type="entry name" value="ABC_6TM_VMR1_D1_like"/>
    <property type="match status" value="1"/>
</dbReference>